<evidence type="ECO:0000313" key="3">
    <source>
        <dbReference type="Proteomes" id="UP001151760"/>
    </source>
</evidence>
<proteinExistence type="predicted"/>
<comment type="caution">
    <text evidence="2">The sequence shown here is derived from an EMBL/GenBank/DDBJ whole genome shotgun (WGS) entry which is preliminary data.</text>
</comment>
<feature type="region of interest" description="Disordered" evidence="1">
    <location>
        <begin position="1"/>
        <end position="20"/>
    </location>
</feature>
<reference evidence="2" key="1">
    <citation type="journal article" date="2022" name="Int. J. Mol. Sci.">
        <title>Draft Genome of Tanacetum Coccineum: Genomic Comparison of Closely Related Tanacetum-Family Plants.</title>
        <authorList>
            <person name="Yamashiro T."/>
            <person name="Shiraishi A."/>
            <person name="Nakayama K."/>
            <person name="Satake H."/>
        </authorList>
    </citation>
    <scope>NUCLEOTIDE SEQUENCE</scope>
</reference>
<protein>
    <submittedName>
        <fullName evidence="2">Uncharacterized protein</fullName>
    </submittedName>
</protein>
<accession>A0ABQ5D2C0</accession>
<evidence type="ECO:0000313" key="2">
    <source>
        <dbReference type="EMBL" id="GJT32338.1"/>
    </source>
</evidence>
<dbReference type="EMBL" id="BQNB010014785">
    <property type="protein sequence ID" value="GJT32338.1"/>
    <property type="molecule type" value="Genomic_DNA"/>
</dbReference>
<name>A0ABQ5D2C0_9ASTR</name>
<gene>
    <name evidence="2" type="ORF">Tco_0922757</name>
</gene>
<reference evidence="2" key="2">
    <citation type="submission" date="2022-01" db="EMBL/GenBank/DDBJ databases">
        <authorList>
            <person name="Yamashiro T."/>
            <person name="Shiraishi A."/>
            <person name="Satake H."/>
            <person name="Nakayama K."/>
        </authorList>
    </citation>
    <scope>NUCLEOTIDE SEQUENCE</scope>
</reference>
<sequence length="93" mass="10621">MIQWKQSDAEQSGRTTTASVEDTYEMVTDISLMDKINAKTDKTGHEIGRVQEIKAEGIFNFNEPTHTWIEDQGLIFNDLKNDFDQGSRFEYGG</sequence>
<keyword evidence="3" id="KW-1185">Reference proteome</keyword>
<dbReference type="Proteomes" id="UP001151760">
    <property type="component" value="Unassembled WGS sequence"/>
</dbReference>
<evidence type="ECO:0000256" key="1">
    <source>
        <dbReference type="SAM" id="MobiDB-lite"/>
    </source>
</evidence>
<organism evidence="2 3">
    <name type="scientific">Tanacetum coccineum</name>
    <dbReference type="NCBI Taxonomy" id="301880"/>
    <lineage>
        <taxon>Eukaryota</taxon>
        <taxon>Viridiplantae</taxon>
        <taxon>Streptophyta</taxon>
        <taxon>Embryophyta</taxon>
        <taxon>Tracheophyta</taxon>
        <taxon>Spermatophyta</taxon>
        <taxon>Magnoliopsida</taxon>
        <taxon>eudicotyledons</taxon>
        <taxon>Gunneridae</taxon>
        <taxon>Pentapetalae</taxon>
        <taxon>asterids</taxon>
        <taxon>campanulids</taxon>
        <taxon>Asterales</taxon>
        <taxon>Asteraceae</taxon>
        <taxon>Asteroideae</taxon>
        <taxon>Anthemideae</taxon>
        <taxon>Anthemidinae</taxon>
        <taxon>Tanacetum</taxon>
    </lineage>
</organism>